<dbReference type="PANTHER" id="PTHR19282:SF452">
    <property type="entry name" value="LD03691P"/>
    <property type="match status" value="1"/>
</dbReference>
<feature type="transmembrane region" description="Helical" evidence="5">
    <location>
        <begin position="12"/>
        <end position="32"/>
    </location>
</feature>
<sequence>MCGGFKFSKNALIALNILYILVGFILIGVATYGKAANLVTSLPIIGGIVACGIFLLVIAIMGLIGAVKHHQVLLFFYMVVLFILFVIQFAIACACLAVNSDTQKTLAEAGWTSADNATIADVQKAFHCCGFHNTTDSGTECLDKCPTCSTCESALENMINYGFRVSGGIGLFFSFTEFVGVWLTVRYRNQKDPKGHPGAFL</sequence>
<reference evidence="6 7" key="1">
    <citation type="journal article" date="2011" name="Science">
        <title>The ecoresponsive genome of Daphnia pulex.</title>
        <authorList>
            <person name="Colbourne J.K."/>
            <person name="Pfrender M.E."/>
            <person name="Gilbert D."/>
            <person name="Thomas W.K."/>
            <person name="Tucker A."/>
            <person name="Oakley T.H."/>
            <person name="Tokishita S."/>
            <person name="Aerts A."/>
            <person name="Arnold G.J."/>
            <person name="Basu M.K."/>
            <person name="Bauer D.J."/>
            <person name="Caceres C.E."/>
            <person name="Carmel L."/>
            <person name="Casola C."/>
            <person name="Choi J.H."/>
            <person name="Detter J.C."/>
            <person name="Dong Q."/>
            <person name="Dusheyko S."/>
            <person name="Eads B.D."/>
            <person name="Frohlich T."/>
            <person name="Geiler-Samerotte K.A."/>
            <person name="Gerlach D."/>
            <person name="Hatcher P."/>
            <person name="Jogdeo S."/>
            <person name="Krijgsveld J."/>
            <person name="Kriventseva E.V."/>
            <person name="Kultz D."/>
            <person name="Laforsch C."/>
            <person name="Lindquist E."/>
            <person name="Lopez J."/>
            <person name="Manak J.R."/>
            <person name="Muller J."/>
            <person name="Pangilinan J."/>
            <person name="Patwardhan R.P."/>
            <person name="Pitluck S."/>
            <person name="Pritham E.J."/>
            <person name="Rechtsteiner A."/>
            <person name="Rho M."/>
            <person name="Rogozin I.B."/>
            <person name="Sakarya O."/>
            <person name="Salamov A."/>
            <person name="Schaack S."/>
            <person name="Shapiro H."/>
            <person name="Shiga Y."/>
            <person name="Skalitzky C."/>
            <person name="Smith Z."/>
            <person name="Souvorov A."/>
            <person name="Sung W."/>
            <person name="Tang Z."/>
            <person name="Tsuchiya D."/>
            <person name="Tu H."/>
            <person name="Vos H."/>
            <person name="Wang M."/>
            <person name="Wolf Y.I."/>
            <person name="Yamagata H."/>
            <person name="Yamada T."/>
            <person name="Ye Y."/>
            <person name="Shaw J.R."/>
            <person name="Andrews J."/>
            <person name="Crease T.J."/>
            <person name="Tang H."/>
            <person name="Lucas S.M."/>
            <person name="Robertson H.M."/>
            <person name="Bork P."/>
            <person name="Koonin E.V."/>
            <person name="Zdobnov E.M."/>
            <person name="Grigoriev I.V."/>
            <person name="Lynch M."/>
            <person name="Boore J.L."/>
        </authorList>
    </citation>
    <scope>NUCLEOTIDE SEQUENCE [LARGE SCALE GENOMIC DNA]</scope>
</reference>
<keyword evidence="3 5" id="KW-1133">Transmembrane helix</keyword>
<dbReference type="PhylomeDB" id="E9GGP8"/>
<keyword evidence="7" id="KW-1185">Reference proteome</keyword>
<proteinExistence type="predicted"/>
<dbReference type="eggNOG" id="KOG3882">
    <property type="taxonomic scope" value="Eukaryota"/>
</dbReference>
<dbReference type="HOGENOM" id="CLU_088363_0_0_1"/>
<feature type="transmembrane region" description="Helical" evidence="5">
    <location>
        <begin position="165"/>
        <end position="185"/>
    </location>
</feature>
<feature type="transmembrane region" description="Helical" evidence="5">
    <location>
        <begin position="44"/>
        <end position="67"/>
    </location>
</feature>
<dbReference type="InterPro" id="IPR008952">
    <property type="entry name" value="Tetraspanin_EC2_sf"/>
</dbReference>
<evidence type="ECO:0000313" key="7">
    <source>
        <dbReference type="Proteomes" id="UP000000305"/>
    </source>
</evidence>
<protein>
    <submittedName>
        <fullName evidence="6">Uncharacterized protein</fullName>
    </submittedName>
</protein>
<dbReference type="GO" id="GO:0016020">
    <property type="term" value="C:membrane"/>
    <property type="evidence" value="ECO:0007669"/>
    <property type="project" value="UniProtKB-SubCell"/>
</dbReference>
<gene>
    <name evidence="6" type="ORF">DAPPUDRAFT_50287</name>
</gene>
<accession>E9GGP8</accession>
<dbReference type="Proteomes" id="UP000000305">
    <property type="component" value="Unassembled WGS sequence"/>
</dbReference>
<dbReference type="PRINTS" id="PR00259">
    <property type="entry name" value="TMFOUR"/>
</dbReference>
<feature type="transmembrane region" description="Helical" evidence="5">
    <location>
        <begin position="74"/>
        <end position="99"/>
    </location>
</feature>
<dbReference type="Pfam" id="PF00335">
    <property type="entry name" value="Tetraspanin"/>
    <property type="match status" value="1"/>
</dbReference>
<dbReference type="KEGG" id="dpx:DAPPUDRAFT_50287"/>
<evidence type="ECO:0000256" key="5">
    <source>
        <dbReference type="SAM" id="Phobius"/>
    </source>
</evidence>
<dbReference type="PANTHER" id="PTHR19282">
    <property type="entry name" value="TETRASPANIN"/>
    <property type="match status" value="1"/>
</dbReference>
<dbReference type="SUPFAM" id="SSF48652">
    <property type="entry name" value="Tetraspanin"/>
    <property type="match status" value="1"/>
</dbReference>
<keyword evidence="4 5" id="KW-0472">Membrane</keyword>
<dbReference type="OrthoDB" id="5845060at2759"/>
<evidence type="ECO:0000256" key="2">
    <source>
        <dbReference type="ARBA" id="ARBA00022692"/>
    </source>
</evidence>
<dbReference type="FunCoup" id="E9GGP8">
    <property type="interactions" value="268"/>
</dbReference>
<dbReference type="InterPro" id="IPR018499">
    <property type="entry name" value="Tetraspanin/Peripherin"/>
</dbReference>
<keyword evidence="2 5" id="KW-0812">Transmembrane</keyword>
<dbReference type="InParanoid" id="E9GGP8"/>
<evidence type="ECO:0000256" key="4">
    <source>
        <dbReference type="ARBA" id="ARBA00023136"/>
    </source>
</evidence>
<comment type="subcellular location">
    <subcellularLocation>
        <location evidence="1">Membrane</location>
        <topology evidence="1">Multi-pass membrane protein</topology>
    </subcellularLocation>
</comment>
<dbReference type="STRING" id="6669.E9GGP8"/>
<name>E9GGP8_DAPPU</name>
<evidence type="ECO:0000256" key="3">
    <source>
        <dbReference type="ARBA" id="ARBA00022989"/>
    </source>
</evidence>
<dbReference type="OMA" id="AWGIMEN"/>
<evidence type="ECO:0000313" key="6">
    <source>
        <dbReference type="EMBL" id="EFX81450.1"/>
    </source>
</evidence>
<dbReference type="EMBL" id="GL732543">
    <property type="protein sequence ID" value="EFX81450.1"/>
    <property type="molecule type" value="Genomic_DNA"/>
</dbReference>
<dbReference type="AlphaFoldDB" id="E9GGP8"/>
<organism evidence="6 7">
    <name type="scientific">Daphnia pulex</name>
    <name type="common">Water flea</name>
    <dbReference type="NCBI Taxonomy" id="6669"/>
    <lineage>
        <taxon>Eukaryota</taxon>
        <taxon>Metazoa</taxon>
        <taxon>Ecdysozoa</taxon>
        <taxon>Arthropoda</taxon>
        <taxon>Crustacea</taxon>
        <taxon>Branchiopoda</taxon>
        <taxon>Diplostraca</taxon>
        <taxon>Cladocera</taxon>
        <taxon>Anomopoda</taxon>
        <taxon>Daphniidae</taxon>
        <taxon>Daphnia</taxon>
    </lineage>
</organism>
<evidence type="ECO:0000256" key="1">
    <source>
        <dbReference type="ARBA" id="ARBA00004141"/>
    </source>
</evidence>